<reference evidence="2 3" key="1">
    <citation type="submission" date="2020-04" db="EMBL/GenBank/DDBJ databases">
        <title>MicrobeNet Type strains.</title>
        <authorList>
            <person name="Nicholson A.C."/>
        </authorList>
    </citation>
    <scope>NUCLEOTIDE SEQUENCE [LARGE SCALE GENOMIC DNA]</scope>
    <source>
        <strain evidence="2 3">ATCC BAA-14</strain>
    </source>
</reference>
<comment type="caution">
    <text evidence="2">The sequence shown here is derived from an EMBL/GenBank/DDBJ whole genome shotgun (WGS) entry which is preliminary data.</text>
</comment>
<feature type="transmembrane region" description="Helical" evidence="1">
    <location>
        <begin position="193"/>
        <end position="211"/>
    </location>
</feature>
<gene>
    <name evidence="2" type="ORF">HGA05_26315</name>
</gene>
<feature type="transmembrane region" description="Helical" evidence="1">
    <location>
        <begin position="308"/>
        <end position="327"/>
    </location>
</feature>
<dbReference type="RefSeq" id="WP_006367949.1">
    <property type="nucleotide sequence ID" value="NZ_JAAXPC010000028.1"/>
</dbReference>
<accession>A0A846WTN5</accession>
<evidence type="ECO:0000256" key="1">
    <source>
        <dbReference type="SAM" id="Phobius"/>
    </source>
</evidence>
<protein>
    <submittedName>
        <fullName evidence="2">ABC transporter permease</fullName>
    </submittedName>
</protein>
<dbReference type="AlphaFoldDB" id="A0A846WTN5"/>
<feature type="transmembrane region" description="Helical" evidence="1">
    <location>
        <begin position="223"/>
        <end position="243"/>
    </location>
</feature>
<dbReference type="EMBL" id="JAAXPC010000028">
    <property type="protein sequence ID" value="NKY05078.1"/>
    <property type="molecule type" value="Genomic_DNA"/>
</dbReference>
<name>A0A846WTN5_9ACTN</name>
<proteinExistence type="predicted"/>
<keyword evidence="1" id="KW-1133">Transmembrane helix</keyword>
<keyword evidence="1" id="KW-0812">Transmembrane</keyword>
<organism evidence="2 3">
    <name type="scientific">Gordonia polyisoprenivorans</name>
    <dbReference type="NCBI Taxonomy" id="84595"/>
    <lineage>
        <taxon>Bacteria</taxon>
        <taxon>Bacillati</taxon>
        <taxon>Actinomycetota</taxon>
        <taxon>Actinomycetes</taxon>
        <taxon>Mycobacteriales</taxon>
        <taxon>Gordoniaceae</taxon>
        <taxon>Gordonia</taxon>
    </lineage>
</organism>
<dbReference type="Proteomes" id="UP000563898">
    <property type="component" value="Unassembled WGS sequence"/>
</dbReference>
<evidence type="ECO:0000313" key="3">
    <source>
        <dbReference type="Proteomes" id="UP000563898"/>
    </source>
</evidence>
<sequence length="345" mass="36862">MRILEQTAEKWRRFRGSRFLPATVVTLLCSVAVALFVGSYTYATANPRPETIPIAIVGSLPTAQSRMLESDLEDAIGSSLDITSVADRASGAEQLAEQRVFAIVEISTPNRLMTLDISSASGQAVASLLTDTLPPAAQRAGYTVTVRDLHPLQDGDPHGLTVFYMTIAAVVVGFVGAIQLGVHAAALKPWERIGFTGAYSLLGGLLVTFTVDRVVATLDLPFFEAWFIVAFTMFTCGMIFTMFSSLMGRWAILPTWAVMILLGNPSSGGSVAWPLLPRILASIGGWLPPGSTVSALHTAIYFPHHQHAAPFVVLTAWTVLSTAVYLVQQRRSLAVVTAASADAAA</sequence>
<keyword evidence="1" id="KW-0472">Membrane</keyword>
<feature type="transmembrane region" description="Helical" evidence="1">
    <location>
        <begin position="162"/>
        <end position="186"/>
    </location>
</feature>
<evidence type="ECO:0000313" key="2">
    <source>
        <dbReference type="EMBL" id="NKY05078.1"/>
    </source>
</evidence>
<feature type="transmembrane region" description="Helical" evidence="1">
    <location>
        <begin position="20"/>
        <end position="43"/>
    </location>
</feature>
<feature type="transmembrane region" description="Helical" evidence="1">
    <location>
        <begin position="255"/>
        <end position="276"/>
    </location>
</feature>